<dbReference type="EMBL" id="JAGTJQ010000009">
    <property type="protein sequence ID" value="KAH7025273.1"/>
    <property type="molecule type" value="Genomic_DNA"/>
</dbReference>
<proteinExistence type="predicted"/>
<evidence type="ECO:0000313" key="2">
    <source>
        <dbReference type="EMBL" id="KAH7025273.1"/>
    </source>
</evidence>
<gene>
    <name evidence="2" type="ORF">B0I36DRAFT_353412</name>
</gene>
<evidence type="ECO:0000256" key="1">
    <source>
        <dbReference type="SAM" id="SignalP"/>
    </source>
</evidence>
<organism evidence="2 3">
    <name type="scientific">Microdochium trichocladiopsis</name>
    <dbReference type="NCBI Taxonomy" id="1682393"/>
    <lineage>
        <taxon>Eukaryota</taxon>
        <taxon>Fungi</taxon>
        <taxon>Dikarya</taxon>
        <taxon>Ascomycota</taxon>
        <taxon>Pezizomycotina</taxon>
        <taxon>Sordariomycetes</taxon>
        <taxon>Xylariomycetidae</taxon>
        <taxon>Xylariales</taxon>
        <taxon>Microdochiaceae</taxon>
        <taxon>Microdochium</taxon>
    </lineage>
</organism>
<dbReference type="AlphaFoldDB" id="A0A9P8Y122"/>
<dbReference type="RefSeq" id="XP_046008821.1">
    <property type="nucleotide sequence ID" value="XM_046157207.1"/>
</dbReference>
<feature type="signal peptide" evidence="1">
    <location>
        <begin position="1"/>
        <end position="27"/>
    </location>
</feature>
<sequence length="141" mass="15589">MCPTASIIAQILPTWTIVRVCCSGTVAQNKAVSGQIPDSSSQAPRRQDFMASTWARHTPMAPRLVTSGCSSTIMDEGWPLMTSGEGDEFNIFARFSRHRSSETLLMRTKLFIELANSLWFQVNTTGLARILEHELSTPPTT</sequence>
<name>A0A9P8Y122_9PEZI</name>
<feature type="chain" id="PRO_5040206268" evidence="1">
    <location>
        <begin position="28"/>
        <end position="141"/>
    </location>
</feature>
<reference evidence="2" key="1">
    <citation type="journal article" date="2021" name="Nat. Commun.">
        <title>Genetic determinants of endophytism in the Arabidopsis root mycobiome.</title>
        <authorList>
            <person name="Mesny F."/>
            <person name="Miyauchi S."/>
            <person name="Thiergart T."/>
            <person name="Pickel B."/>
            <person name="Atanasova L."/>
            <person name="Karlsson M."/>
            <person name="Huettel B."/>
            <person name="Barry K.W."/>
            <person name="Haridas S."/>
            <person name="Chen C."/>
            <person name="Bauer D."/>
            <person name="Andreopoulos W."/>
            <person name="Pangilinan J."/>
            <person name="LaButti K."/>
            <person name="Riley R."/>
            <person name="Lipzen A."/>
            <person name="Clum A."/>
            <person name="Drula E."/>
            <person name="Henrissat B."/>
            <person name="Kohler A."/>
            <person name="Grigoriev I.V."/>
            <person name="Martin F.M."/>
            <person name="Hacquard S."/>
        </authorList>
    </citation>
    <scope>NUCLEOTIDE SEQUENCE</scope>
    <source>
        <strain evidence="2">MPI-CAGE-CH-0230</strain>
    </source>
</reference>
<keyword evidence="3" id="KW-1185">Reference proteome</keyword>
<accession>A0A9P8Y122</accession>
<evidence type="ECO:0000313" key="3">
    <source>
        <dbReference type="Proteomes" id="UP000756346"/>
    </source>
</evidence>
<keyword evidence="1" id="KW-0732">Signal</keyword>
<comment type="caution">
    <text evidence="2">The sequence shown here is derived from an EMBL/GenBank/DDBJ whole genome shotgun (WGS) entry which is preliminary data.</text>
</comment>
<dbReference type="Proteomes" id="UP000756346">
    <property type="component" value="Unassembled WGS sequence"/>
</dbReference>
<protein>
    <submittedName>
        <fullName evidence="2">Uncharacterized protein</fullName>
    </submittedName>
</protein>
<dbReference type="GeneID" id="70186753"/>